<dbReference type="EMBL" id="VMNW02000126">
    <property type="protein sequence ID" value="KAA9150054.1"/>
    <property type="molecule type" value="Genomic_DNA"/>
</dbReference>
<evidence type="ECO:0000259" key="4">
    <source>
        <dbReference type="Pfam" id="PF00501"/>
    </source>
</evidence>
<keyword evidence="2" id="KW-0436">Ligase</keyword>
<dbReference type="PANTHER" id="PTHR43201:SF5">
    <property type="entry name" value="MEDIUM-CHAIN ACYL-COA LIGASE ACSF2, MITOCHONDRIAL"/>
    <property type="match status" value="1"/>
</dbReference>
<dbReference type="FunFam" id="3.30.300.30:FF:000008">
    <property type="entry name" value="2,3-dihydroxybenzoate-AMP ligase"/>
    <property type="match status" value="1"/>
</dbReference>
<evidence type="ECO:0000256" key="2">
    <source>
        <dbReference type="ARBA" id="ARBA00022598"/>
    </source>
</evidence>
<dbReference type="InterPro" id="IPR025110">
    <property type="entry name" value="AMP-bd_C"/>
</dbReference>
<evidence type="ECO:0000313" key="7">
    <source>
        <dbReference type="Proteomes" id="UP000319769"/>
    </source>
</evidence>
<evidence type="ECO:0000256" key="1">
    <source>
        <dbReference type="ARBA" id="ARBA00006432"/>
    </source>
</evidence>
<comment type="caution">
    <text evidence="6">The sequence shown here is derived from an EMBL/GenBank/DDBJ whole genome shotgun (WGS) entry which is preliminary data.</text>
</comment>
<dbReference type="InterPro" id="IPR020845">
    <property type="entry name" value="AMP-binding_CS"/>
</dbReference>
<evidence type="ECO:0000313" key="6">
    <source>
        <dbReference type="EMBL" id="KAA9150054.1"/>
    </source>
</evidence>
<comment type="similarity">
    <text evidence="1">Belongs to the ATP-dependent AMP-binding enzyme family.</text>
</comment>
<dbReference type="OrthoDB" id="9803968at2"/>
<dbReference type="Gene3D" id="3.30.300.30">
    <property type="match status" value="1"/>
</dbReference>
<evidence type="ECO:0000259" key="5">
    <source>
        <dbReference type="Pfam" id="PF13193"/>
    </source>
</evidence>
<dbReference type="GO" id="GO:0006631">
    <property type="term" value="P:fatty acid metabolic process"/>
    <property type="evidence" value="ECO:0007669"/>
    <property type="project" value="TreeGrafter"/>
</dbReference>
<dbReference type="AlphaFoldDB" id="A0A5N0ULL0"/>
<dbReference type="Gene3D" id="3.40.50.980">
    <property type="match status" value="2"/>
</dbReference>
<feature type="non-terminal residue" evidence="6">
    <location>
        <position position="593"/>
    </location>
</feature>
<feature type="domain" description="AMP-binding enzyme C-terminal" evidence="5">
    <location>
        <begin position="444"/>
        <end position="520"/>
    </location>
</feature>
<proteinExistence type="inferred from homology"/>
<feature type="region of interest" description="Disordered" evidence="3">
    <location>
        <begin position="541"/>
        <end position="567"/>
    </location>
</feature>
<dbReference type="Proteomes" id="UP000319769">
    <property type="component" value="Unassembled WGS sequence"/>
</dbReference>
<organism evidence="6 7">
    <name type="scientific">Amycolatopsis acidicola</name>
    <dbReference type="NCBI Taxonomy" id="2596893"/>
    <lineage>
        <taxon>Bacteria</taxon>
        <taxon>Bacillati</taxon>
        <taxon>Actinomycetota</taxon>
        <taxon>Actinomycetes</taxon>
        <taxon>Pseudonocardiales</taxon>
        <taxon>Pseudonocardiaceae</taxon>
        <taxon>Amycolatopsis</taxon>
    </lineage>
</organism>
<name>A0A5N0ULL0_9PSEU</name>
<dbReference type="GO" id="GO:0031956">
    <property type="term" value="F:medium-chain fatty acid-CoA ligase activity"/>
    <property type="evidence" value="ECO:0007669"/>
    <property type="project" value="TreeGrafter"/>
</dbReference>
<dbReference type="SUPFAM" id="SSF56801">
    <property type="entry name" value="Acetyl-CoA synthetase-like"/>
    <property type="match status" value="1"/>
</dbReference>
<feature type="domain" description="AMP-dependent synthetase/ligase" evidence="4">
    <location>
        <begin position="29"/>
        <end position="393"/>
    </location>
</feature>
<keyword evidence="7" id="KW-1185">Reference proteome</keyword>
<gene>
    <name evidence="6" type="ORF">FPZ12_042065</name>
</gene>
<evidence type="ECO:0000256" key="3">
    <source>
        <dbReference type="SAM" id="MobiDB-lite"/>
    </source>
</evidence>
<dbReference type="Pfam" id="PF00501">
    <property type="entry name" value="AMP-binding"/>
    <property type="match status" value="1"/>
</dbReference>
<dbReference type="Gene3D" id="2.30.38.10">
    <property type="entry name" value="Luciferase, Domain 3"/>
    <property type="match status" value="1"/>
</dbReference>
<dbReference type="PANTHER" id="PTHR43201">
    <property type="entry name" value="ACYL-COA SYNTHETASE"/>
    <property type="match status" value="1"/>
</dbReference>
<dbReference type="Pfam" id="PF13193">
    <property type="entry name" value="AMP-binding_C"/>
    <property type="match status" value="1"/>
</dbReference>
<accession>A0A5N0ULL0</accession>
<dbReference type="InterPro" id="IPR045851">
    <property type="entry name" value="AMP-bd_C_sf"/>
</dbReference>
<dbReference type="RefSeq" id="WP_144762502.1">
    <property type="nucleotide sequence ID" value="NZ_VMNW02000126.1"/>
</dbReference>
<dbReference type="PROSITE" id="PS00455">
    <property type="entry name" value="AMP_BINDING"/>
    <property type="match status" value="1"/>
</dbReference>
<feature type="compositionally biased region" description="Polar residues" evidence="3">
    <location>
        <begin position="542"/>
        <end position="564"/>
    </location>
</feature>
<dbReference type="InterPro" id="IPR000873">
    <property type="entry name" value="AMP-dep_synth/lig_dom"/>
</dbReference>
<reference evidence="6" key="1">
    <citation type="submission" date="2019-09" db="EMBL/GenBank/DDBJ databases">
        <authorList>
            <person name="Teo W.F.A."/>
            <person name="Duangmal K."/>
        </authorList>
    </citation>
    <scope>NUCLEOTIDE SEQUENCE [LARGE SCALE GENOMIC DNA]</scope>
    <source>
        <strain evidence="6">K81G1</strain>
    </source>
</reference>
<sequence>MADARVLETSYWPAEPGDVHDTTVCETLRHAAATVPERLALVDCVPDAGARETWTYAELLADAERVARALLATFAPGERIAVWAPNSARWIVLQHGVALAGMVLVALNPAYRAREVSFVLRQSGAAGLFCPAEHRGFAMRGMLDDIRPETPELRKIVTFEDWDEFLAGGDPGRELPAVAPEDVIQIQYTSGTTGFPKGAMLHHKGLVNEARHVAERAGMGDGGVYVNAMPMYHIGGGAVTSFGAWAKRGTFVILPGFDPGLLLEAVETYRGTHTLVVPTMLIAVLDHPDRARRDLTSMQTVLSGAASVPASLVHKTQRLLGCQFTILFGQTETHGVISQTRVTDSPEDQAETVGQPLPRLEVKIADQVTGEPVAPGETGEICCRGYQNMLGYFRMEAETAATIDAEGWLHMGDLGSMDERGFIRIRGRSKDMIIRGGLNIYPAEIEAALGDHPAIEYAAVIGVPDAKWGEQIGAVVTLRAGAGRPSLEELTTYLRSQLAPHKTPVYWAFVDEMPATPSGKIQKFVLHKRFEEGTLRFDAVRASSTEPASTRNRPGGTRTMTSSIPRADEGFDFSGSGVLIAGGTSGVGLATAV</sequence>
<protein>
    <submittedName>
        <fullName evidence="6">AMP-binding protein</fullName>
    </submittedName>
</protein>